<keyword evidence="8" id="KW-0391">Immunity</keyword>
<dbReference type="Proteomes" id="UP000192223">
    <property type="component" value="Unplaced"/>
</dbReference>
<dbReference type="OrthoDB" id="10064298at2759"/>
<dbReference type="GO" id="GO:0005739">
    <property type="term" value="C:mitochondrion"/>
    <property type="evidence" value="ECO:0007669"/>
    <property type="project" value="UniProtKB-SubCell"/>
</dbReference>
<dbReference type="KEGG" id="apln:108743789"/>
<evidence type="ECO:0000313" key="14">
    <source>
        <dbReference type="RefSeq" id="XP_018334881.1"/>
    </source>
</evidence>
<evidence type="ECO:0000256" key="3">
    <source>
        <dbReference type="ARBA" id="ARBA00004496"/>
    </source>
</evidence>
<keyword evidence="10" id="KW-0496">Mitochondrion</keyword>
<evidence type="ECO:0000256" key="5">
    <source>
        <dbReference type="ARBA" id="ARBA00019998"/>
    </source>
</evidence>
<protein>
    <recommendedName>
        <fullName evidence="5">Evolutionarily conserved signaling intermediate in Toll pathway, mitochondrial</fullName>
    </recommendedName>
</protein>
<dbReference type="GeneID" id="108743789"/>
<dbReference type="AlphaFoldDB" id="A0A1W4XFH4"/>
<dbReference type="GO" id="GO:0007178">
    <property type="term" value="P:cell surface receptor protein serine/threonine kinase signaling pathway"/>
    <property type="evidence" value="ECO:0007669"/>
    <property type="project" value="TreeGrafter"/>
</dbReference>
<evidence type="ECO:0000256" key="11">
    <source>
        <dbReference type="ARBA" id="ARBA00023242"/>
    </source>
</evidence>
<keyword evidence="13" id="KW-1185">Reference proteome</keyword>
<organism evidence="13 14">
    <name type="scientific">Agrilus planipennis</name>
    <name type="common">Emerald ash borer</name>
    <name type="synonym">Agrilus marcopoli</name>
    <dbReference type="NCBI Taxonomy" id="224129"/>
    <lineage>
        <taxon>Eukaryota</taxon>
        <taxon>Metazoa</taxon>
        <taxon>Ecdysozoa</taxon>
        <taxon>Arthropoda</taxon>
        <taxon>Hexapoda</taxon>
        <taxon>Insecta</taxon>
        <taxon>Pterygota</taxon>
        <taxon>Neoptera</taxon>
        <taxon>Endopterygota</taxon>
        <taxon>Coleoptera</taxon>
        <taxon>Polyphaga</taxon>
        <taxon>Elateriformia</taxon>
        <taxon>Buprestoidea</taxon>
        <taxon>Buprestidae</taxon>
        <taxon>Agrilinae</taxon>
        <taxon>Agrilus</taxon>
    </lineage>
</organism>
<evidence type="ECO:0000256" key="7">
    <source>
        <dbReference type="ARBA" id="ARBA00022588"/>
    </source>
</evidence>
<evidence type="ECO:0000256" key="2">
    <source>
        <dbReference type="ARBA" id="ARBA00004173"/>
    </source>
</evidence>
<dbReference type="SMART" id="SM01284">
    <property type="entry name" value="ECSIT_Cterm"/>
    <property type="match status" value="1"/>
</dbReference>
<gene>
    <name evidence="14" type="primary">LOC108743789</name>
</gene>
<evidence type="ECO:0000256" key="10">
    <source>
        <dbReference type="ARBA" id="ARBA00023128"/>
    </source>
</evidence>
<dbReference type="STRING" id="224129.A0A1W4XFH4"/>
<evidence type="ECO:0000256" key="1">
    <source>
        <dbReference type="ARBA" id="ARBA00004123"/>
    </source>
</evidence>
<dbReference type="PANTHER" id="PTHR13113:SF1">
    <property type="entry name" value="EVOLUTIONARILY CONSERVED SIGNALING INTERMEDIATE IN TOLL PATHWAY, MITOCHONDRIAL"/>
    <property type="match status" value="1"/>
</dbReference>
<dbReference type="PANTHER" id="PTHR13113">
    <property type="entry name" value="ECSIT EVOLUTIONARILY CONSERVED SIGNALING INTERMEDIATE IN TOLL PATHWAYS"/>
    <property type="match status" value="1"/>
</dbReference>
<evidence type="ECO:0000256" key="6">
    <source>
        <dbReference type="ARBA" id="ARBA00022490"/>
    </source>
</evidence>
<keyword evidence="6" id="KW-0963">Cytoplasm</keyword>
<dbReference type="InterPro" id="IPR029342">
    <property type="entry name" value="ECIST_C"/>
</dbReference>
<comment type="similarity">
    <text evidence="4">Belongs to the ECSIT family.</text>
</comment>
<evidence type="ECO:0000313" key="13">
    <source>
        <dbReference type="Proteomes" id="UP000192223"/>
    </source>
</evidence>
<dbReference type="Pfam" id="PF14784">
    <property type="entry name" value="ECSIT_C"/>
    <property type="match status" value="1"/>
</dbReference>
<dbReference type="FunCoup" id="A0A1W4XFH4">
    <property type="interactions" value="683"/>
</dbReference>
<dbReference type="RefSeq" id="XP_018334881.1">
    <property type="nucleotide sequence ID" value="XM_018479379.2"/>
</dbReference>
<name>A0A1W4XFH4_AGRPL</name>
<accession>A0A1W4XFH4</accession>
<evidence type="ECO:0000256" key="9">
    <source>
        <dbReference type="ARBA" id="ARBA00022946"/>
    </source>
</evidence>
<keyword evidence="11" id="KW-0539">Nucleus</keyword>
<evidence type="ECO:0000256" key="4">
    <source>
        <dbReference type="ARBA" id="ARBA00007674"/>
    </source>
</evidence>
<proteinExistence type="inferred from homology"/>
<dbReference type="InterPro" id="IPR046448">
    <property type="entry name" value="ECSIT_N"/>
</dbReference>
<keyword evidence="7" id="KW-0399">Innate immunity</keyword>
<dbReference type="InterPro" id="IPR010418">
    <property type="entry name" value="ECSIT"/>
</dbReference>
<dbReference type="Pfam" id="PF06239">
    <property type="entry name" value="ECSIT_N"/>
    <property type="match status" value="1"/>
</dbReference>
<evidence type="ECO:0000259" key="12">
    <source>
        <dbReference type="SMART" id="SM01284"/>
    </source>
</evidence>
<dbReference type="GO" id="GO:0005634">
    <property type="term" value="C:nucleus"/>
    <property type="evidence" value="ECO:0007669"/>
    <property type="project" value="UniProtKB-SubCell"/>
</dbReference>
<feature type="domain" description="ECSIT C-terminal" evidence="12">
    <location>
        <begin position="241"/>
        <end position="365"/>
    </location>
</feature>
<keyword evidence="9" id="KW-0809">Transit peptide</keyword>
<dbReference type="CTD" id="51295"/>
<dbReference type="GO" id="GO:0045087">
    <property type="term" value="P:innate immune response"/>
    <property type="evidence" value="ECO:0007669"/>
    <property type="project" value="UniProtKB-KW"/>
</dbReference>
<evidence type="ECO:0000256" key="8">
    <source>
        <dbReference type="ARBA" id="ARBA00022859"/>
    </source>
</evidence>
<sequence length="383" mass="44037">MFRKVLSGYINTILQSKNSMHLIFHESPKRAFITSSTLLSKNETTKEIVAVTDFDRVKEKNKKNYLEMVKIFETRGSHRRGHVEFIYAALKNMKEFGVHKDLEVYKALIDVMPKGRFIPTNIFQAEFMHYPKQQQCIIDLLEQMEDNGVMPDFEIESILLNIFGKRGYPLRKFWRMMYWMPKFKNLSPWPVPDPLPNDVLELAKIAIARIASVDVQTSITVFKTSDIPDSVEDTWIVSAQSITQKKLLSEHNKENPVYVEGTFKVWIKNKCVNYFILRGDPKPVNTEVENLDDVSNIEVPLFTISTPQEKKLNLIPSVHEQPEGVIYSVCATGTSGRDSVLSWIRHLEKNDNPCLASIPVIFTLKSPGKEVTVVETDLQEIKN</sequence>
<comment type="subcellular location">
    <subcellularLocation>
        <location evidence="3">Cytoplasm</location>
    </subcellularLocation>
    <subcellularLocation>
        <location evidence="2">Mitochondrion</location>
    </subcellularLocation>
    <subcellularLocation>
        <location evidence="1">Nucleus</location>
    </subcellularLocation>
</comment>
<dbReference type="InParanoid" id="A0A1W4XFH4"/>
<reference evidence="14" key="1">
    <citation type="submission" date="2025-08" db="UniProtKB">
        <authorList>
            <consortium name="RefSeq"/>
        </authorList>
    </citation>
    <scope>IDENTIFICATION</scope>
    <source>
        <tissue evidence="14">Entire body</tissue>
    </source>
</reference>